<keyword evidence="2" id="KW-0808">Transferase</keyword>
<reference evidence="2" key="2">
    <citation type="journal article" date="2021" name="PeerJ">
        <title>Extensive microbial diversity within the chicken gut microbiome revealed by metagenomics and culture.</title>
        <authorList>
            <person name="Gilroy R."/>
            <person name="Ravi A."/>
            <person name="Getino M."/>
            <person name="Pursley I."/>
            <person name="Horton D.L."/>
            <person name="Alikhan N.F."/>
            <person name="Baker D."/>
            <person name="Gharbi K."/>
            <person name="Hall N."/>
            <person name="Watson M."/>
            <person name="Adriaenssens E.M."/>
            <person name="Foster-Nyarko E."/>
            <person name="Jarju S."/>
            <person name="Secka A."/>
            <person name="Antonio M."/>
            <person name="Oren A."/>
            <person name="Chaudhuri R.R."/>
            <person name="La Ragione R."/>
            <person name="Hildebrand F."/>
            <person name="Pallen M.J."/>
        </authorList>
    </citation>
    <scope>NUCLEOTIDE SEQUENCE</scope>
    <source>
        <strain evidence="2">ChiHecec3B27-6122</strain>
    </source>
</reference>
<protein>
    <submittedName>
        <fullName evidence="2">FkbM family methyltransferase</fullName>
    </submittedName>
</protein>
<sequence length="276" mass="31160">MNDTDFLADRIRKNLSDQSSVILFDGLVSGSELEFGRAVAEYFRSAPAQVRADSPELFEIIKNSPKSVPDRDFFRGLGCHPEPFTDIWRCGFDSDILNFSEDEFFVDGGAEDLFSSQRFARLTHGKYRGIAAFEPSPSNFAVCLANSGLFDERLRVFPFALAEKVALRRFTEYGPDSRLEPEGSCEVRCVRLDDVLCGERPTLIKLHLEGGELPAVLGAERLITACRPRLAICLHRRSDVLDIPAKLLEFWPGYRFYLRHYSSSITETVLYALADK</sequence>
<keyword evidence="2" id="KW-0489">Methyltransferase</keyword>
<comment type="caution">
    <text evidence="2">The sequence shown here is derived from an EMBL/GenBank/DDBJ whole genome shotgun (WGS) entry which is preliminary data.</text>
</comment>
<dbReference type="InterPro" id="IPR006342">
    <property type="entry name" value="FkbM_mtfrase"/>
</dbReference>
<dbReference type="GO" id="GO:0008168">
    <property type="term" value="F:methyltransferase activity"/>
    <property type="evidence" value="ECO:0007669"/>
    <property type="project" value="UniProtKB-KW"/>
</dbReference>
<dbReference type="EMBL" id="DVJS01000011">
    <property type="protein sequence ID" value="HIS96430.1"/>
    <property type="molecule type" value="Genomic_DNA"/>
</dbReference>
<dbReference type="Proteomes" id="UP000886876">
    <property type="component" value="Unassembled WGS sequence"/>
</dbReference>
<reference evidence="2" key="1">
    <citation type="submission" date="2020-10" db="EMBL/GenBank/DDBJ databases">
        <authorList>
            <person name="Gilroy R."/>
        </authorList>
    </citation>
    <scope>NUCLEOTIDE SEQUENCE</scope>
    <source>
        <strain evidence="2">ChiHecec3B27-6122</strain>
    </source>
</reference>
<evidence type="ECO:0000313" key="2">
    <source>
        <dbReference type="EMBL" id="HIS96430.1"/>
    </source>
</evidence>
<dbReference type="SUPFAM" id="SSF53335">
    <property type="entry name" value="S-adenosyl-L-methionine-dependent methyltransferases"/>
    <property type="match status" value="1"/>
</dbReference>
<proteinExistence type="predicted"/>
<dbReference type="GO" id="GO:0032259">
    <property type="term" value="P:methylation"/>
    <property type="evidence" value="ECO:0007669"/>
    <property type="project" value="UniProtKB-KW"/>
</dbReference>
<name>A0A9D1K7B2_9FIRM</name>
<evidence type="ECO:0000259" key="1">
    <source>
        <dbReference type="Pfam" id="PF05050"/>
    </source>
</evidence>
<dbReference type="NCBIfam" id="TIGR01444">
    <property type="entry name" value="fkbM_fam"/>
    <property type="match status" value="1"/>
</dbReference>
<dbReference type="Gene3D" id="3.40.50.150">
    <property type="entry name" value="Vaccinia Virus protein VP39"/>
    <property type="match status" value="1"/>
</dbReference>
<dbReference type="InterPro" id="IPR029063">
    <property type="entry name" value="SAM-dependent_MTases_sf"/>
</dbReference>
<evidence type="ECO:0000313" key="3">
    <source>
        <dbReference type="Proteomes" id="UP000886876"/>
    </source>
</evidence>
<organism evidence="2 3">
    <name type="scientific">Candidatus Scatomorpha pullistercoris</name>
    <dbReference type="NCBI Taxonomy" id="2840929"/>
    <lineage>
        <taxon>Bacteria</taxon>
        <taxon>Bacillati</taxon>
        <taxon>Bacillota</taxon>
        <taxon>Clostridia</taxon>
        <taxon>Eubacteriales</taxon>
        <taxon>Candidatus Scatomorpha</taxon>
    </lineage>
</organism>
<dbReference type="Pfam" id="PF05050">
    <property type="entry name" value="Methyltransf_21"/>
    <property type="match status" value="1"/>
</dbReference>
<gene>
    <name evidence="2" type="ORF">IAD42_00475</name>
</gene>
<dbReference type="AlphaFoldDB" id="A0A9D1K7B2"/>
<feature type="domain" description="Methyltransferase FkbM" evidence="1">
    <location>
        <begin position="109"/>
        <end position="232"/>
    </location>
</feature>
<accession>A0A9D1K7B2</accession>